<keyword evidence="3 8" id="KW-0699">rRNA-binding</keyword>
<dbReference type="PANTHER" id="PTHR33398">
    <property type="entry name" value="30S RIBOSOMAL PROTEIN S20"/>
    <property type="match status" value="1"/>
</dbReference>
<dbReference type="Gene3D" id="1.20.58.110">
    <property type="entry name" value="Ribosomal protein S20"/>
    <property type="match status" value="1"/>
</dbReference>
<dbReference type="GO" id="GO:0006412">
    <property type="term" value="P:translation"/>
    <property type="evidence" value="ECO:0007669"/>
    <property type="project" value="UniProtKB-UniRule"/>
</dbReference>
<proteinExistence type="inferred from homology"/>
<dbReference type="Pfam" id="PF01649">
    <property type="entry name" value="Ribosomal_S20p"/>
    <property type="match status" value="1"/>
</dbReference>
<dbReference type="GO" id="GO:0015935">
    <property type="term" value="C:small ribosomal subunit"/>
    <property type="evidence" value="ECO:0007669"/>
    <property type="project" value="TreeGrafter"/>
</dbReference>
<keyword evidence="5 8" id="KW-0689">Ribosomal protein</keyword>
<dbReference type="AlphaFoldDB" id="A0AAT9G4F0"/>
<gene>
    <name evidence="8 9" type="primary">rpsT</name>
    <name evidence="9" type="ORF">ACHINZ_2650</name>
</gene>
<evidence type="ECO:0000256" key="2">
    <source>
        <dbReference type="ARBA" id="ARBA00007634"/>
    </source>
</evidence>
<dbReference type="HAMAP" id="MF_00500">
    <property type="entry name" value="Ribosomal_bS20"/>
    <property type="match status" value="1"/>
</dbReference>
<evidence type="ECO:0000256" key="7">
    <source>
        <dbReference type="ARBA" id="ARBA00035136"/>
    </source>
</evidence>
<dbReference type="InterPro" id="IPR036510">
    <property type="entry name" value="Ribosomal_bS20_sf"/>
</dbReference>
<name>A0AAT9G4F0_9ENTR</name>
<reference evidence="9" key="1">
    <citation type="journal article" date="2023" name="Front. Microbiol.">
        <title>Genome analysis of Candidatus Aschnera chinzeii, the bacterial endosymbiont of the blood-sucking bat fly Penicillidia jenynsii (Insecta: Diptera: Nycteribiidae).</title>
        <authorList>
            <person name="Koga R."/>
            <person name="Moriyama M."/>
            <person name="Nozaki T."/>
            <person name="Fukatsu T."/>
        </authorList>
    </citation>
    <scope>NUCLEOTIDE SEQUENCE</scope>
    <source>
        <strain evidence="9">Kw-01</strain>
    </source>
</reference>
<dbReference type="GO" id="GO:0005829">
    <property type="term" value="C:cytosol"/>
    <property type="evidence" value="ECO:0007669"/>
    <property type="project" value="TreeGrafter"/>
</dbReference>
<dbReference type="GO" id="GO:0003735">
    <property type="term" value="F:structural constituent of ribosome"/>
    <property type="evidence" value="ECO:0007669"/>
    <property type="project" value="InterPro"/>
</dbReference>
<dbReference type="SUPFAM" id="SSF46992">
    <property type="entry name" value="Ribosomal protein S20"/>
    <property type="match status" value="1"/>
</dbReference>
<accession>A0AAT9G4F0</accession>
<comment type="similarity">
    <text evidence="2 8">Belongs to the bacterial ribosomal protein bS20 family.</text>
</comment>
<reference evidence="9" key="2">
    <citation type="submission" date="2023-10" db="EMBL/GenBank/DDBJ databases">
        <authorList>
            <person name="Koga R."/>
            <person name="Fukatsu T."/>
        </authorList>
    </citation>
    <scope>NUCLEOTIDE SEQUENCE</scope>
    <source>
        <strain evidence="9">Kw-01</strain>
    </source>
</reference>
<keyword evidence="6 8" id="KW-0687">Ribonucleoprotein</keyword>
<sequence length="95" mass="11172">MNKYKEGYILANIKSSKKRAIQSKKRRQQKASKRSTIRTFIKKVQYYIVNGNKNEAEIAFKKMQIIIDKYTSKGILHKNKNARHKSKLSAQLKLM</sequence>
<evidence type="ECO:0000256" key="3">
    <source>
        <dbReference type="ARBA" id="ARBA00022730"/>
    </source>
</evidence>
<evidence type="ECO:0000256" key="1">
    <source>
        <dbReference type="ARBA" id="ARBA00003134"/>
    </source>
</evidence>
<dbReference type="NCBIfam" id="TIGR00029">
    <property type="entry name" value="S20"/>
    <property type="match status" value="1"/>
</dbReference>
<evidence type="ECO:0000313" key="9">
    <source>
        <dbReference type="EMBL" id="BET44593.1"/>
    </source>
</evidence>
<comment type="function">
    <text evidence="1 8">Binds directly to 16S ribosomal RNA.</text>
</comment>
<dbReference type="FunFam" id="1.20.58.110:FF:000001">
    <property type="entry name" value="30S ribosomal protein S20"/>
    <property type="match status" value="1"/>
</dbReference>
<dbReference type="GO" id="GO:0070181">
    <property type="term" value="F:small ribosomal subunit rRNA binding"/>
    <property type="evidence" value="ECO:0007669"/>
    <property type="project" value="TreeGrafter"/>
</dbReference>
<dbReference type="EMBL" id="AP028961">
    <property type="protein sequence ID" value="BET44593.1"/>
    <property type="molecule type" value="Genomic_DNA"/>
</dbReference>
<evidence type="ECO:0000256" key="8">
    <source>
        <dbReference type="HAMAP-Rule" id="MF_00500"/>
    </source>
</evidence>
<evidence type="ECO:0000256" key="6">
    <source>
        <dbReference type="ARBA" id="ARBA00023274"/>
    </source>
</evidence>
<organism evidence="9">
    <name type="scientific">Candidatus Aschnera chinzeii</name>
    <dbReference type="NCBI Taxonomy" id="1485666"/>
    <lineage>
        <taxon>Bacteria</taxon>
        <taxon>Pseudomonadati</taxon>
        <taxon>Pseudomonadota</taxon>
        <taxon>Gammaproteobacteria</taxon>
        <taxon>Enterobacterales</taxon>
        <taxon>Enterobacteriaceae</taxon>
        <taxon>Candidatus Aschnera</taxon>
    </lineage>
</organism>
<keyword evidence="4 8" id="KW-0694">RNA-binding</keyword>
<evidence type="ECO:0000256" key="5">
    <source>
        <dbReference type="ARBA" id="ARBA00022980"/>
    </source>
</evidence>
<protein>
    <recommendedName>
        <fullName evidence="7 8">Small ribosomal subunit protein bS20</fullName>
    </recommendedName>
</protein>
<dbReference type="PANTHER" id="PTHR33398:SF1">
    <property type="entry name" value="SMALL RIBOSOMAL SUBUNIT PROTEIN BS20C"/>
    <property type="match status" value="1"/>
</dbReference>
<dbReference type="InterPro" id="IPR002583">
    <property type="entry name" value="Ribosomal_bS20"/>
</dbReference>
<evidence type="ECO:0000256" key="4">
    <source>
        <dbReference type="ARBA" id="ARBA00022884"/>
    </source>
</evidence>